<dbReference type="FunFam" id="3.30.70.330:FF:000364">
    <property type="entry name" value="heterogeneous nuclear ribonucleoprotein 1"/>
    <property type="match status" value="1"/>
</dbReference>
<name>A0A5B6YYV2_DAVIN</name>
<dbReference type="PANTHER" id="PTHR48035">
    <property type="entry name" value="HETEROGENEOUS NUCLEAR RIBONUCLEOPROTEIN 1"/>
    <property type="match status" value="1"/>
</dbReference>
<dbReference type="SMART" id="SM00360">
    <property type="entry name" value="RRM"/>
    <property type="match status" value="4"/>
</dbReference>
<dbReference type="InterPro" id="IPR012677">
    <property type="entry name" value="Nucleotide-bd_a/b_plait_sf"/>
</dbReference>
<feature type="domain" description="RRM" evidence="2">
    <location>
        <begin position="259"/>
        <end position="335"/>
    </location>
</feature>
<keyword evidence="1" id="KW-0694">RNA-binding</keyword>
<proteinExistence type="predicted"/>
<dbReference type="SUPFAM" id="SSF54928">
    <property type="entry name" value="RNA-binding domain, RBD"/>
    <property type="match status" value="3"/>
</dbReference>
<evidence type="ECO:0000259" key="2">
    <source>
        <dbReference type="PROSITE" id="PS50102"/>
    </source>
</evidence>
<evidence type="ECO:0000313" key="3">
    <source>
        <dbReference type="EMBL" id="MPA36899.1"/>
    </source>
</evidence>
<dbReference type="Pfam" id="PF00076">
    <property type="entry name" value="RRM_1"/>
    <property type="match status" value="4"/>
</dbReference>
<dbReference type="EMBL" id="GHES01006340">
    <property type="protein sequence ID" value="MPA36899.1"/>
    <property type="molecule type" value="Transcribed_RNA"/>
</dbReference>
<dbReference type="InterPro" id="IPR000504">
    <property type="entry name" value="RRM_dom"/>
</dbReference>
<sequence>MSIEAKKLVVLGLPWDVDTEGLRQYMSQFGELADVMVMKDRASGRSRGFGYVTFTSLEDAEKALVAQHSINGRTLEVKVATPKEEMMSTSKTSTRVFVARISPSVTDEDFHSYFMKYGPIIDAYMPKDPVTKQPRGIGFVTYENPDSVDQLMSETHELKGSTIAVDHATPKGGSKGFRVSSHYLRVPQASRTISATDHNNIDCNSRMAISDSQGNNLLASEIQSASEGVVAGFVAAGDASSLMVSNKQNTDLAPARCEKKLFIGRVPVEATSEDLHSYFSQFGWVLDVYLPKDAKKISHRGFGFVTFADEASAARVARRRHFLHGREVAIDLAAPADNVHVSGQILVNRLLSNGGKEDLPHEVMVGAATEDDSSVRPSAGSNAKWGNRLFIGRIPTEATVVDVRLHFSQFGHVSDVYLPKDDKKTSHRGFGFVTFVDEISAEYASQKVHRILGQKIVLDRAAPLENDGGSTVSHSSIFPMALHGTIPVQHNFSCEQMYDAKVCMSFMTVFLLNTSFLLNYDVSWAKCGNNCLSIVVS</sequence>
<feature type="domain" description="RRM" evidence="2">
    <location>
        <begin position="387"/>
        <end position="463"/>
    </location>
</feature>
<dbReference type="PROSITE" id="PS50102">
    <property type="entry name" value="RRM"/>
    <property type="match status" value="4"/>
</dbReference>
<gene>
    <name evidence="3" type="ORF">Din_006340</name>
</gene>
<feature type="domain" description="RRM" evidence="2">
    <location>
        <begin position="94"/>
        <end position="170"/>
    </location>
</feature>
<dbReference type="PANTHER" id="PTHR48035:SF2">
    <property type="entry name" value="RNA-BINDING REGION RNP-1 DOMAIN-CONTAINING PROTEIN"/>
    <property type="match status" value="1"/>
</dbReference>
<dbReference type="GO" id="GO:0003723">
    <property type="term" value="F:RNA binding"/>
    <property type="evidence" value="ECO:0007669"/>
    <property type="project" value="UniProtKB-UniRule"/>
</dbReference>
<organism evidence="3">
    <name type="scientific">Davidia involucrata</name>
    <name type="common">Dove tree</name>
    <dbReference type="NCBI Taxonomy" id="16924"/>
    <lineage>
        <taxon>Eukaryota</taxon>
        <taxon>Viridiplantae</taxon>
        <taxon>Streptophyta</taxon>
        <taxon>Embryophyta</taxon>
        <taxon>Tracheophyta</taxon>
        <taxon>Spermatophyta</taxon>
        <taxon>Magnoliopsida</taxon>
        <taxon>eudicotyledons</taxon>
        <taxon>Gunneridae</taxon>
        <taxon>Pentapetalae</taxon>
        <taxon>asterids</taxon>
        <taxon>Cornales</taxon>
        <taxon>Nyssaceae</taxon>
        <taxon>Davidia</taxon>
    </lineage>
</organism>
<feature type="domain" description="RRM" evidence="2">
    <location>
        <begin position="6"/>
        <end position="82"/>
    </location>
</feature>
<dbReference type="InterPro" id="IPR035979">
    <property type="entry name" value="RBD_domain_sf"/>
</dbReference>
<reference evidence="3" key="1">
    <citation type="submission" date="2019-08" db="EMBL/GenBank/DDBJ databases">
        <title>Reference gene set and small RNA set construction with multiple tissues from Davidia involucrata Baill.</title>
        <authorList>
            <person name="Yang H."/>
            <person name="Zhou C."/>
            <person name="Li G."/>
            <person name="Wang J."/>
            <person name="Gao P."/>
            <person name="Wang M."/>
            <person name="Wang R."/>
            <person name="Zhao Y."/>
        </authorList>
    </citation>
    <scope>NUCLEOTIDE SEQUENCE</scope>
    <source>
        <tissue evidence="3">Mixed with DoveR01_LX</tissue>
    </source>
</reference>
<evidence type="ECO:0000256" key="1">
    <source>
        <dbReference type="PROSITE-ProRule" id="PRU00176"/>
    </source>
</evidence>
<dbReference type="AlphaFoldDB" id="A0A5B6YYV2"/>
<dbReference type="Gene3D" id="3.30.70.330">
    <property type="match status" value="4"/>
</dbReference>
<dbReference type="InterPro" id="IPR053260">
    <property type="entry name" value="hnRNP"/>
</dbReference>
<protein>
    <submittedName>
        <fullName evidence="3">Putative ELAV-like protein 3 isoform X1</fullName>
    </submittedName>
</protein>
<accession>A0A5B6YYV2</accession>